<reference evidence="6" key="1">
    <citation type="journal article" date="2020" name="Stud. Mycol.">
        <title>101 Dothideomycetes genomes: a test case for predicting lifestyles and emergence of pathogens.</title>
        <authorList>
            <person name="Haridas S."/>
            <person name="Albert R."/>
            <person name="Binder M."/>
            <person name="Bloem J."/>
            <person name="Labutti K."/>
            <person name="Salamov A."/>
            <person name="Andreopoulos B."/>
            <person name="Baker S."/>
            <person name="Barry K."/>
            <person name="Bills G."/>
            <person name="Bluhm B."/>
            <person name="Cannon C."/>
            <person name="Castanera R."/>
            <person name="Culley D."/>
            <person name="Daum C."/>
            <person name="Ezra D."/>
            <person name="Gonzalez J."/>
            <person name="Henrissat B."/>
            <person name="Kuo A."/>
            <person name="Liang C."/>
            <person name="Lipzen A."/>
            <person name="Lutzoni F."/>
            <person name="Magnuson J."/>
            <person name="Mondo S."/>
            <person name="Nolan M."/>
            <person name="Ohm R."/>
            <person name="Pangilinan J."/>
            <person name="Park H.-J."/>
            <person name="Ramirez L."/>
            <person name="Alfaro M."/>
            <person name="Sun H."/>
            <person name="Tritt A."/>
            <person name="Yoshinaga Y."/>
            <person name="Zwiers L.-H."/>
            <person name="Turgeon B."/>
            <person name="Goodwin S."/>
            <person name="Spatafora J."/>
            <person name="Crous P."/>
            <person name="Grigoriev I."/>
        </authorList>
    </citation>
    <scope>NUCLEOTIDE SEQUENCE</scope>
    <source>
        <strain evidence="6">Tuck. ex Michener</strain>
    </source>
</reference>
<evidence type="ECO:0000256" key="3">
    <source>
        <dbReference type="ARBA" id="ARBA00023242"/>
    </source>
</evidence>
<organism evidence="6 7">
    <name type="scientific">Viridothelium virens</name>
    <name type="common">Speckled blister lichen</name>
    <name type="synonym">Trypethelium virens</name>
    <dbReference type="NCBI Taxonomy" id="1048519"/>
    <lineage>
        <taxon>Eukaryota</taxon>
        <taxon>Fungi</taxon>
        <taxon>Dikarya</taxon>
        <taxon>Ascomycota</taxon>
        <taxon>Pezizomycotina</taxon>
        <taxon>Dothideomycetes</taxon>
        <taxon>Dothideomycetes incertae sedis</taxon>
        <taxon>Trypetheliales</taxon>
        <taxon>Trypetheliaceae</taxon>
        <taxon>Viridothelium</taxon>
    </lineage>
</organism>
<evidence type="ECO:0000256" key="1">
    <source>
        <dbReference type="ARBA" id="ARBA00004123"/>
    </source>
</evidence>
<keyword evidence="7" id="KW-1185">Reference proteome</keyword>
<dbReference type="PANTHER" id="PTHR13000">
    <property type="entry name" value="NUCLEOPORIN P54"/>
    <property type="match status" value="1"/>
</dbReference>
<name>A0A6A6HJM9_VIRVR</name>
<sequence length="250" mass="28308">METMLKKWSPDSPECVFQYYFYNSVAPEYVPYYTPGPGEDEKKWEEALAKKPSEGSVPVLGRGFAAMGERLKIQVAAVTALQTRLHEINNSLTAMMQEHDLVISVRAADAKRKHAALAQRCLALAAKVQVLRNRGYAMDSAEEELRKRLVGLEKGVFDPGMSGRQEEIWARMVSMRERTRVIQEESEKLGKKVGNGEDEGLDEEVIKKTKKILSDYDSQLSHLRKEVDQIRTDFEQWEKSTKPGAELNGS</sequence>
<dbReference type="Gene3D" id="1.20.5.3600">
    <property type="match status" value="1"/>
</dbReference>
<protein>
    <recommendedName>
        <fullName evidence="5">Nucleoporin Nup54 alpha-helical domain-containing protein</fullName>
    </recommendedName>
</protein>
<keyword evidence="2" id="KW-0813">Transport</keyword>
<dbReference type="EMBL" id="ML991776">
    <property type="protein sequence ID" value="KAF2238345.1"/>
    <property type="molecule type" value="Genomic_DNA"/>
</dbReference>
<dbReference type="GO" id="GO:0006999">
    <property type="term" value="P:nuclear pore organization"/>
    <property type="evidence" value="ECO:0007669"/>
    <property type="project" value="TreeGrafter"/>
</dbReference>
<dbReference type="InterPro" id="IPR025712">
    <property type="entry name" value="Nup54_alpha-helical_dom"/>
</dbReference>
<dbReference type="InterPro" id="IPR024864">
    <property type="entry name" value="Nup54/Nup57/Nup44"/>
</dbReference>
<dbReference type="GO" id="GO:0044613">
    <property type="term" value="C:nuclear pore central transport channel"/>
    <property type="evidence" value="ECO:0007669"/>
    <property type="project" value="TreeGrafter"/>
</dbReference>
<dbReference type="OrthoDB" id="6162375at2759"/>
<gene>
    <name evidence="6" type="ORF">EV356DRAFT_305670</name>
</gene>
<dbReference type="AlphaFoldDB" id="A0A6A6HJM9"/>
<dbReference type="FunFam" id="1.20.5.490:FF:000005">
    <property type="entry name" value="Nucleoporin complex subunit 54"/>
    <property type="match status" value="1"/>
</dbReference>
<evidence type="ECO:0000256" key="2">
    <source>
        <dbReference type="ARBA" id="ARBA00022448"/>
    </source>
</evidence>
<evidence type="ECO:0000313" key="6">
    <source>
        <dbReference type="EMBL" id="KAF2238345.1"/>
    </source>
</evidence>
<evidence type="ECO:0000256" key="4">
    <source>
        <dbReference type="SAM" id="Coils"/>
    </source>
</evidence>
<dbReference type="Proteomes" id="UP000800092">
    <property type="component" value="Unassembled WGS sequence"/>
</dbReference>
<keyword evidence="4" id="KW-0175">Coiled coil</keyword>
<dbReference type="Gene3D" id="1.20.5.490">
    <property type="entry name" value="Single helix bin"/>
    <property type="match status" value="1"/>
</dbReference>
<feature type="coiled-coil region" evidence="4">
    <location>
        <begin position="206"/>
        <end position="240"/>
    </location>
</feature>
<evidence type="ECO:0000259" key="5">
    <source>
        <dbReference type="Pfam" id="PF13874"/>
    </source>
</evidence>
<comment type="subcellular location">
    <subcellularLocation>
        <location evidence="1">Nucleus</location>
    </subcellularLocation>
</comment>
<dbReference type="GO" id="GO:0017056">
    <property type="term" value="F:structural constituent of nuclear pore"/>
    <property type="evidence" value="ECO:0007669"/>
    <property type="project" value="TreeGrafter"/>
</dbReference>
<dbReference type="Pfam" id="PF18570">
    <property type="entry name" value="Nup54_57_C"/>
    <property type="match status" value="1"/>
</dbReference>
<feature type="domain" description="Nucleoporin Nup54 alpha-helical" evidence="5">
    <location>
        <begin position="36"/>
        <end position="172"/>
    </location>
</feature>
<proteinExistence type="predicted"/>
<dbReference type="GO" id="GO:0006607">
    <property type="term" value="P:NLS-bearing protein import into nucleus"/>
    <property type="evidence" value="ECO:0007669"/>
    <property type="project" value="TreeGrafter"/>
</dbReference>
<evidence type="ECO:0000313" key="7">
    <source>
        <dbReference type="Proteomes" id="UP000800092"/>
    </source>
</evidence>
<accession>A0A6A6HJM9</accession>
<dbReference type="GO" id="GO:0036228">
    <property type="term" value="P:protein localization to nuclear inner membrane"/>
    <property type="evidence" value="ECO:0007669"/>
    <property type="project" value="TreeGrafter"/>
</dbReference>
<dbReference type="Pfam" id="PF13874">
    <property type="entry name" value="Nup54"/>
    <property type="match status" value="1"/>
</dbReference>
<dbReference type="PANTHER" id="PTHR13000:SF0">
    <property type="entry name" value="NUCLEOPORIN P54"/>
    <property type="match status" value="1"/>
</dbReference>
<keyword evidence="3" id="KW-0539">Nucleus</keyword>